<dbReference type="PANTHER" id="PTHR42879:SF2">
    <property type="entry name" value="3-OXOACYL-[ACYL-CARRIER-PROTEIN] REDUCTASE FABG"/>
    <property type="match status" value="1"/>
</dbReference>
<feature type="domain" description="Ketoreductase" evidence="2">
    <location>
        <begin position="8"/>
        <end position="186"/>
    </location>
</feature>
<name>A0ABU1F488_9RHOB</name>
<accession>A0ABU1F488</accession>
<dbReference type="PANTHER" id="PTHR42879">
    <property type="entry name" value="3-OXOACYL-(ACYL-CARRIER-PROTEIN) REDUCTASE"/>
    <property type="match status" value="1"/>
</dbReference>
<dbReference type="RefSeq" id="WP_310455927.1">
    <property type="nucleotide sequence ID" value="NZ_JAVKPH010000003.1"/>
</dbReference>
<dbReference type="SUPFAM" id="SSF51735">
    <property type="entry name" value="NAD(P)-binding Rossmann-fold domains"/>
    <property type="match status" value="1"/>
</dbReference>
<dbReference type="Pfam" id="PF13561">
    <property type="entry name" value="adh_short_C2"/>
    <property type="match status" value="1"/>
</dbReference>
<dbReference type="InterPro" id="IPR050259">
    <property type="entry name" value="SDR"/>
</dbReference>
<dbReference type="PRINTS" id="PR00080">
    <property type="entry name" value="SDRFAMILY"/>
</dbReference>
<comment type="caution">
    <text evidence="3">The sequence shown here is derived from an EMBL/GenBank/DDBJ whole genome shotgun (WGS) entry which is preliminary data.</text>
</comment>
<sequence>MDLGLAGKTAIVTGGGNGIGAAICRDLAREGATVAIWDRAAPAAAALRDAILAAGGRAIAIGRDIEAPDAVAAGVAEVVAAAGGLDILVNNAGYSHLGPITGMTDDQWAAVNRVHLTGAFNMVRAAAPHLRARGGGRIVNMSSLAALGADNMACYATVKAGIQGFTRALAVELGGDGITVNAVAPSLIHTDRLKASSVFAELAAHSERGQSIKRAGTPEDVAGVVAFLCSARAGFITGETVHVTGGIYQLW</sequence>
<dbReference type="Gene3D" id="3.40.50.720">
    <property type="entry name" value="NAD(P)-binding Rossmann-like Domain"/>
    <property type="match status" value="1"/>
</dbReference>
<gene>
    <name evidence="3" type="ORF">RGD00_03600</name>
</gene>
<dbReference type="InterPro" id="IPR057326">
    <property type="entry name" value="KR_dom"/>
</dbReference>
<organism evidence="3 4">
    <name type="scientific">Ruixingdingia sedimenti</name>
    <dbReference type="NCBI Taxonomy" id="3073604"/>
    <lineage>
        <taxon>Bacteria</taxon>
        <taxon>Pseudomonadati</taxon>
        <taxon>Pseudomonadota</taxon>
        <taxon>Alphaproteobacteria</taxon>
        <taxon>Rhodobacterales</taxon>
        <taxon>Paracoccaceae</taxon>
        <taxon>Ruixingdingia</taxon>
    </lineage>
</organism>
<dbReference type="EMBL" id="JAVKPH010000003">
    <property type="protein sequence ID" value="MDR5651676.1"/>
    <property type="molecule type" value="Genomic_DNA"/>
</dbReference>
<dbReference type="Proteomes" id="UP001247754">
    <property type="component" value="Unassembled WGS sequence"/>
</dbReference>
<dbReference type="InterPro" id="IPR036291">
    <property type="entry name" value="NAD(P)-bd_dom_sf"/>
</dbReference>
<evidence type="ECO:0000259" key="2">
    <source>
        <dbReference type="SMART" id="SM00822"/>
    </source>
</evidence>
<evidence type="ECO:0000313" key="4">
    <source>
        <dbReference type="Proteomes" id="UP001247754"/>
    </source>
</evidence>
<dbReference type="PRINTS" id="PR00081">
    <property type="entry name" value="GDHRDH"/>
</dbReference>
<evidence type="ECO:0000313" key="3">
    <source>
        <dbReference type="EMBL" id="MDR5651676.1"/>
    </source>
</evidence>
<comment type="similarity">
    <text evidence="1">Belongs to the short-chain dehydrogenases/reductases (SDR) family.</text>
</comment>
<dbReference type="SMART" id="SM00822">
    <property type="entry name" value="PKS_KR"/>
    <property type="match status" value="1"/>
</dbReference>
<keyword evidence="4" id="KW-1185">Reference proteome</keyword>
<reference evidence="3 4" key="1">
    <citation type="submission" date="2023-09" db="EMBL/GenBank/DDBJ databases">
        <title>Xinfangfangia sedmenti sp. nov., isolated the sedment.</title>
        <authorList>
            <person name="Xu L."/>
        </authorList>
    </citation>
    <scope>NUCLEOTIDE SEQUENCE [LARGE SCALE GENOMIC DNA]</scope>
    <source>
        <strain evidence="3 4">LG-4</strain>
    </source>
</reference>
<proteinExistence type="inferred from homology"/>
<dbReference type="InterPro" id="IPR002347">
    <property type="entry name" value="SDR_fam"/>
</dbReference>
<evidence type="ECO:0000256" key="1">
    <source>
        <dbReference type="ARBA" id="ARBA00006484"/>
    </source>
</evidence>
<protein>
    <submittedName>
        <fullName evidence="3">SDR family NAD(P)-dependent oxidoreductase</fullName>
    </submittedName>
</protein>